<dbReference type="Gene3D" id="4.10.320.10">
    <property type="entry name" value="E3-binding domain"/>
    <property type="match status" value="1"/>
</dbReference>
<comment type="function">
    <text evidence="1 11">E2 component of the 2-oxoglutarate dehydrogenase (OGDH) complex which catalyzes the second step in the conversion of 2-oxoglutarate to succinyl-CoA and CO(2).</text>
</comment>
<dbReference type="InterPro" id="IPR001078">
    <property type="entry name" value="2-oxoacid_DH_actylTfrase"/>
</dbReference>
<dbReference type="Proteomes" id="UP001596042">
    <property type="component" value="Unassembled WGS sequence"/>
</dbReference>
<dbReference type="CDD" id="cd06849">
    <property type="entry name" value="lipoyl_domain"/>
    <property type="match status" value="1"/>
</dbReference>
<dbReference type="NCBIfam" id="TIGR01347">
    <property type="entry name" value="sucB"/>
    <property type="match status" value="1"/>
</dbReference>
<evidence type="ECO:0000313" key="15">
    <source>
        <dbReference type="Proteomes" id="UP001596042"/>
    </source>
</evidence>
<keyword evidence="9 11" id="KW-0012">Acyltransferase</keyword>
<dbReference type="InterPro" id="IPR023213">
    <property type="entry name" value="CAT-like_dom_sf"/>
</dbReference>
<comment type="caution">
    <text evidence="14">The sequence shown here is derived from an EMBL/GenBank/DDBJ whole genome shotgun (WGS) entry which is preliminary data.</text>
</comment>
<evidence type="ECO:0000256" key="8">
    <source>
        <dbReference type="ARBA" id="ARBA00022823"/>
    </source>
</evidence>
<comment type="catalytic activity">
    <reaction evidence="10 11">
        <text>N(6)-[(R)-dihydrolipoyl]-L-lysyl-[protein] + succinyl-CoA = N(6)-[(R)-S(8)-succinyldihydrolipoyl]-L-lysyl-[protein] + CoA</text>
        <dbReference type="Rhea" id="RHEA:15213"/>
        <dbReference type="Rhea" id="RHEA-COMP:10475"/>
        <dbReference type="Rhea" id="RHEA-COMP:20092"/>
        <dbReference type="ChEBI" id="CHEBI:57287"/>
        <dbReference type="ChEBI" id="CHEBI:57292"/>
        <dbReference type="ChEBI" id="CHEBI:83100"/>
        <dbReference type="ChEBI" id="CHEBI:83120"/>
        <dbReference type="EC" id="2.3.1.61"/>
    </reaction>
</comment>
<proteinExistence type="inferred from homology"/>
<dbReference type="PROSITE" id="PS00189">
    <property type="entry name" value="LIPOYL"/>
    <property type="match status" value="1"/>
</dbReference>
<dbReference type="RefSeq" id="WP_374830631.1">
    <property type="nucleotide sequence ID" value="NZ_JBHEEZ010000005.1"/>
</dbReference>
<dbReference type="NCBIfam" id="NF004309">
    <property type="entry name" value="PRK05704.1"/>
    <property type="match status" value="1"/>
</dbReference>
<dbReference type="InterPro" id="IPR011053">
    <property type="entry name" value="Single_hybrid_motif"/>
</dbReference>
<dbReference type="SUPFAM" id="SSF52777">
    <property type="entry name" value="CoA-dependent acyltransferases"/>
    <property type="match status" value="1"/>
</dbReference>
<feature type="domain" description="Lipoyl-binding" evidence="12">
    <location>
        <begin position="2"/>
        <end position="77"/>
    </location>
</feature>
<dbReference type="SUPFAM" id="SSF51230">
    <property type="entry name" value="Single hybrid motif"/>
    <property type="match status" value="1"/>
</dbReference>
<name>A0ABV9H9X0_9HYPH</name>
<dbReference type="PROSITE" id="PS51826">
    <property type="entry name" value="PSBD"/>
    <property type="match status" value="1"/>
</dbReference>
<dbReference type="InterPro" id="IPR003016">
    <property type="entry name" value="2-oxoA_DH_lipoyl-BS"/>
</dbReference>
<dbReference type="PROSITE" id="PS50968">
    <property type="entry name" value="BIOTINYL_LIPOYL"/>
    <property type="match status" value="1"/>
</dbReference>
<keyword evidence="6 11" id="KW-0816">Tricarboxylic acid cycle</keyword>
<reference evidence="15" key="1">
    <citation type="journal article" date="2019" name="Int. J. Syst. Evol. Microbiol.">
        <title>The Global Catalogue of Microorganisms (GCM) 10K type strain sequencing project: providing services to taxonomists for standard genome sequencing and annotation.</title>
        <authorList>
            <consortium name="The Broad Institute Genomics Platform"/>
            <consortium name="The Broad Institute Genome Sequencing Center for Infectious Disease"/>
            <person name="Wu L."/>
            <person name="Ma J."/>
        </authorList>
    </citation>
    <scope>NUCLEOTIDE SEQUENCE [LARGE SCALE GENOMIC DNA]</scope>
    <source>
        <strain evidence="15">CGMCC 1.15731</strain>
    </source>
</reference>
<evidence type="ECO:0000256" key="4">
    <source>
        <dbReference type="ARBA" id="ARBA00012945"/>
    </source>
</evidence>
<keyword evidence="15" id="KW-1185">Reference proteome</keyword>
<dbReference type="Pfam" id="PF00198">
    <property type="entry name" value="2-oxoacid_dh"/>
    <property type="match status" value="1"/>
</dbReference>
<dbReference type="InterPro" id="IPR050537">
    <property type="entry name" value="2-oxoacid_dehydrogenase"/>
</dbReference>
<comment type="similarity">
    <text evidence="3 11">Belongs to the 2-oxoacid dehydrogenase family.</text>
</comment>
<comment type="cofactor">
    <cofactor evidence="11">
        <name>(R)-lipoate</name>
        <dbReference type="ChEBI" id="CHEBI:83088"/>
    </cofactor>
    <text evidence="11">Binds 1 lipoyl cofactor covalently.</text>
</comment>
<dbReference type="GO" id="GO:0004149">
    <property type="term" value="F:dihydrolipoyllysine-residue succinyltransferase activity"/>
    <property type="evidence" value="ECO:0007669"/>
    <property type="project" value="UniProtKB-EC"/>
</dbReference>
<dbReference type="InterPro" id="IPR036625">
    <property type="entry name" value="E3-bd_dom_sf"/>
</dbReference>
<evidence type="ECO:0000256" key="2">
    <source>
        <dbReference type="ARBA" id="ARBA00005145"/>
    </source>
</evidence>
<evidence type="ECO:0000256" key="3">
    <source>
        <dbReference type="ARBA" id="ARBA00007317"/>
    </source>
</evidence>
<dbReference type="PANTHER" id="PTHR43416">
    <property type="entry name" value="DIHYDROLIPOYLLYSINE-RESIDUE SUCCINYLTRANSFERASE COMPONENT OF 2-OXOGLUTARATE DEHYDROGENASE COMPLEX, MITOCHONDRIAL-RELATED"/>
    <property type="match status" value="1"/>
</dbReference>
<evidence type="ECO:0000256" key="5">
    <source>
        <dbReference type="ARBA" id="ARBA00019511"/>
    </source>
</evidence>
<keyword evidence="7 11" id="KW-0808">Transferase</keyword>
<evidence type="ECO:0000313" key="14">
    <source>
        <dbReference type="EMBL" id="MFC4626502.1"/>
    </source>
</evidence>
<comment type="pathway">
    <text evidence="2 11">Amino-acid degradation; L-lysine degradation via saccharopine pathway; glutaryl-CoA from L-lysine: step 6/6.</text>
</comment>
<evidence type="ECO:0000259" key="12">
    <source>
        <dbReference type="PROSITE" id="PS50968"/>
    </source>
</evidence>
<dbReference type="Gene3D" id="3.30.559.10">
    <property type="entry name" value="Chloramphenicol acetyltransferase-like domain"/>
    <property type="match status" value="1"/>
</dbReference>
<sequence>MATEIRVPTLGESVTEATIGKWFKKVGDAIAADEPLVELETDKVTVEVPAPAAGVLAEITAKEGDTVGVGALLGQISGDAAAAAAAPKAAEAPAAAAPAAAAAPVASASSGPAMQPAPAAAKLLAESGLSAAQVEGTGKRGQILKGDVLNAIAKGISAAPAAAPAAARPASPAEDAAREERVKMTRLRQTIAKRLKDAQNTAAMLTTFNEVDMSAVMDLRKRYKDVFEKKHGVKLGFMGFFTKAVTHALKELPAVNAEIDGTDIIYKNFAHIGMAVGTDKGLVVPVIRDADQMSIAEIEKELARLAKAAREGTLSMADMQGGTFTITNGGVYGSLMSTPILNAPQSGILGMHKIQERPVVVGGQIVIRPMMYLALSYDHRIVDGKEAVTFLVRVKESLEDPERLVLDL</sequence>
<evidence type="ECO:0000256" key="7">
    <source>
        <dbReference type="ARBA" id="ARBA00022679"/>
    </source>
</evidence>
<dbReference type="InterPro" id="IPR000089">
    <property type="entry name" value="Biotin_lipoyl"/>
</dbReference>
<evidence type="ECO:0000256" key="10">
    <source>
        <dbReference type="ARBA" id="ARBA00052761"/>
    </source>
</evidence>
<dbReference type="InterPro" id="IPR004167">
    <property type="entry name" value="PSBD"/>
</dbReference>
<dbReference type="SUPFAM" id="SSF47005">
    <property type="entry name" value="Peripheral subunit-binding domain of 2-oxo acid dehydrogenase complex"/>
    <property type="match status" value="1"/>
</dbReference>
<dbReference type="PANTHER" id="PTHR43416:SF5">
    <property type="entry name" value="DIHYDROLIPOYLLYSINE-RESIDUE SUCCINYLTRANSFERASE COMPONENT OF 2-OXOGLUTARATE DEHYDROGENASE COMPLEX, MITOCHONDRIAL"/>
    <property type="match status" value="1"/>
</dbReference>
<dbReference type="EC" id="2.3.1.61" evidence="4 11"/>
<dbReference type="EMBL" id="JBHSEL010000126">
    <property type="protein sequence ID" value="MFC4626502.1"/>
    <property type="molecule type" value="Genomic_DNA"/>
</dbReference>
<evidence type="ECO:0000256" key="1">
    <source>
        <dbReference type="ARBA" id="ARBA00004052"/>
    </source>
</evidence>
<dbReference type="Pfam" id="PF02817">
    <property type="entry name" value="E3_binding"/>
    <property type="match status" value="1"/>
</dbReference>
<evidence type="ECO:0000259" key="13">
    <source>
        <dbReference type="PROSITE" id="PS51826"/>
    </source>
</evidence>
<evidence type="ECO:0000256" key="11">
    <source>
        <dbReference type="RuleBase" id="RU361138"/>
    </source>
</evidence>
<gene>
    <name evidence="14" type="primary">odhB</name>
    <name evidence="14" type="ORF">ACFO1V_15035</name>
</gene>
<evidence type="ECO:0000256" key="6">
    <source>
        <dbReference type="ARBA" id="ARBA00022532"/>
    </source>
</evidence>
<organism evidence="14 15">
    <name type="scientific">Daeguia caeni</name>
    <dbReference type="NCBI Taxonomy" id="439612"/>
    <lineage>
        <taxon>Bacteria</taxon>
        <taxon>Pseudomonadati</taxon>
        <taxon>Pseudomonadota</taxon>
        <taxon>Alphaproteobacteria</taxon>
        <taxon>Hyphomicrobiales</taxon>
        <taxon>Brucellaceae</taxon>
        <taxon>Daeguia</taxon>
    </lineage>
</organism>
<accession>A0ABV9H9X0</accession>
<keyword evidence="8 11" id="KW-0450">Lipoyl</keyword>
<dbReference type="InterPro" id="IPR006255">
    <property type="entry name" value="SucB"/>
</dbReference>
<dbReference type="Gene3D" id="2.40.50.100">
    <property type="match status" value="1"/>
</dbReference>
<protein>
    <recommendedName>
        <fullName evidence="5 11">Dihydrolipoyllysine-residue succinyltransferase component of 2-oxoglutarate dehydrogenase complex</fullName>
        <ecNumber evidence="4 11">2.3.1.61</ecNumber>
    </recommendedName>
    <alternativeName>
        <fullName evidence="11">2-oxoglutarate dehydrogenase complex component E2</fullName>
    </alternativeName>
</protein>
<evidence type="ECO:0000256" key="9">
    <source>
        <dbReference type="ARBA" id="ARBA00023315"/>
    </source>
</evidence>
<feature type="domain" description="Peripheral subunit-binding (PSBD)" evidence="13">
    <location>
        <begin position="115"/>
        <end position="152"/>
    </location>
</feature>
<dbReference type="Pfam" id="PF00364">
    <property type="entry name" value="Biotin_lipoyl"/>
    <property type="match status" value="1"/>
</dbReference>